<dbReference type="Proteomes" id="UP000553957">
    <property type="component" value="Unassembled WGS sequence"/>
</dbReference>
<sequence length="249" mass="26537">MASPAALTDAYRREQGRIATRASSLTLLAFDNILDTGNLDGTFREYVGTVFPLLNGDRVEMGNVAAAYYEAYRGAAGVAGQEPAPLLPSVLNLAQVTTSLLFTGPITLRQQLALGNSLITALDVARTATAGAIFRHTANAGRGTIYGTAQRDRRAIGYARITDGKPCYFCAMLASRGAVYKSEDSAGARGSAHRYHDGCGCTVQAIYSRDAEIPGDHAKYDALWRESTKELAPGDTAVNAFRRAYSASL</sequence>
<proteinExistence type="predicted"/>
<organism evidence="2 3">
    <name type="scientific">Kribbella sandramycini</name>
    <dbReference type="NCBI Taxonomy" id="60450"/>
    <lineage>
        <taxon>Bacteria</taxon>
        <taxon>Bacillati</taxon>
        <taxon>Actinomycetota</taxon>
        <taxon>Actinomycetes</taxon>
        <taxon>Propionibacteriales</taxon>
        <taxon>Kribbellaceae</taxon>
        <taxon>Kribbella</taxon>
    </lineage>
</organism>
<reference evidence="2 3" key="1">
    <citation type="submission" date="2020-05" db="EMBL/GenBank/DDBJ databases">
        <title>Genome sequence of Kribbella sandramycini ATCC 39419.</title>
        <authorList>
            <person name="Maclea K.S."/>
            <person name="Fair J.L."/>
        </authorList>
    </citation>
    <scope>NUCLEOTIDE SEQUENCE [LARGE SCALE GENOMIC DNA]</scope>
    <source>
        <strain evidence="2 3">ATCC 39419</strain>
    </source>
</reference>
<dbReference type="AlphaFoldDB" id="A0A7Y4L7L2"/>
<dbReference type="Pfam" id="PF25310">
    <property type="entry name" value="VG15"/>
    <property type="match status" value="1"/>
</dbReference>
<dbReference type="InterPro" id="IPR057369">
    <property type="entry name" value="VG15"/>
</dbReference>
<keyword evidence="3" id="KW-1185">Reference proteome</keyword>
<evidence type="ECO:0000313" key="4">
    <source>
        <dbReference type="Proteomes" id="UP000553957"/>
    </source>
</evidence>
<evidence type="ECO:0000313" key="1">
    <source>
        <dbReference type="EMBL" id="MBB6564385.1"/>
    </source>
</evidence>
<protein>
    <recommendedName>
        <fullName evidence="5">MuF-like minor capsid protein</fullName>
    </recommendedName>
</protein>
<evidence type="ECO:0008006" key="5">
    <source>
        <dbReference type="Google" id="ProtNLM"/>
    </source>
</evidence>
<accession>A0A7Y4L7L2</accession>
<dbReference type="Proteomes" id="UP000534306">
    <property type="component" value="Unassembled WGS sequence"/>
</dbReference>
<comment type="caution">
    <text evidence="2">The sequence shown here is derived from an EMBL/GenBank/DDBJ whole genome shotgun (WGS) entry which is preliminary data.</text>
</comment>
<name>A0A7Y4L7L2_9ACTN</name>
<dbReference type="EMBL" id="JABJRC010000018">
    <property type="protein sequence ID" value="NOL45848.1"/>
    <property type="molecule type" value="Genomic_DNA"/>
</dbReference>
<dbReference type="EMBL" id="JACHKF010000001">
    <property type="protein sequence ID" value="MBB6564385.1"/>
    <property type="molecule type" value="Genomic_DNA"/>
</dbReference>
<gene>
    <name evidence="1" type="ORF">HNR71_000022</name>
    <name evidence="2" type="ORF">HPO96_36950</name>
</gene>
<dbReference type="RefSeq" id="WP_171679147.1">
    <property type="nucleotide sequence ID" value="NZ_BAAAGT010000022.1"/>
</dbReference>
<evidence type="ECO:0000313" key="2">
    <source>
        <dbReference type="EMBL" id="NOL45848.1"/>
    </source>
</evidence>
<reference evidence="1 4" key="2">
    <citation type="submission" date="2020-08" db="EMBL/GenBank/DDBJ databases">
        <title>Sequencing the genomes of 1000 actinobacteria strains.</title>
        <authorList>
            <person name="Klenk H.-P."/>
        </authorList>
    </citation>
    <scope>NUCLEOTIDE SEQUENCE [LARGE SCALE GENOMIC DNA]</scope>
    <source>
        <strain evidence="1 4">DSM 15626</strain>
    </source>
</reference>
<evidence type="ECO:0000313" key="3">
    <source>
        <dbReference type="Proteomes" id="UP000534306"/>
    </source>
</evidence>